<evidence type="ECO:0000313" key="1">
    <source>
        <dbReference type="EMBL" id="PRD47245.1"/>
    </source>
</evidence>
<sequence>MKEIVKEHPLRPIILQFDPKKKALDFEVKALEAYYRMHDKSWKTKQNLLQHKNTLTEIDMNTTELEYRLSWVKQQLVFLEAAFKLEENVELPDMGERFSIDIVDFYTAVDSHNEDLRTLHQQIIAELRWLNDWADYIYENEDWFDEQDDEGDKLIQQIFRHYDDVSVDIVSLDRDQQEFFDVIAEIRRLQREYFEYGEEVSEQYTRVQHESEEVYQRALRIQQYVNKHFPLPPNQP</sequence>
<evidence type="ECO:0000313" key="2">
    <source>
        <dbReference type="Proteomes" id="UP000239711"/>
    </source>
</evidence>
<protein>
    <submittedName>
        <fullName evidence="1">Uncharacterized protein</fullName>
    </submittedName>
</protein>
<dbReference type="OrthoDB" id="701446at2"/>
<keyword evidence="2" id="KW-1185">Reference proteome</keyword>
<organism evidence="1 2">
    <name type="scientific">Sphingobacterium haloxyli</name>
    <dbReference type="NCBI Taxonomy" id="2100533"/>
    <lineage>
        <taxon>Bacteria</taxon>
        <taxon>Pseudomonadati</taxon>
        <taxon>Bacteroidota</taxon>
        <taxon>Sphingobacteriia</taxon>
        <taxon>Sphingobacteriales</taxon>
        <taxon>Sphingobacteriaceae</taxon>
        <taxon>Sphingobacterium</taxon>
    </lineage>
</organism>
<accession>A0A2S9J396</accession>
<dbReference type="RefSeq" id="WP_105716959.1">
    <property type="nucleotide sequence ID" value="NZ_PVBQ01000007.1"/>
</dbReference>
<name>A0A2S9J396_9SPHI</name>
<comment type="caution">
    <text evidence="1">The sequence shown here is derived from an EMBL/GenBank/DDBJ whole genome shotgun (WGS) entry which is preliminary data.</text>
</comment>
<proteinExistence type="predicted"/>
<dbReference type="EMBL" id="PVBQ01000007">
    <property type="protein sequence ID" value="PRD47245.1"/>
    <property type="molecule type" value="Genomic_DNA"/>
</dbReference>
<dbReference type="Proteomes" id="UP000239711">
    <property type="component" value="Unassembled WGS sequence"/>
</dbReference>
<reference evidence="1 2" key="1">
    <citation type="submission" date="2018-02" db="EMBL/GenBank/DDBJ databases">
        <title>The draft genome of Sphingobacterium sp. 5JN-11.</title>
        <authorList>
            <person name="Liu L."/>
            <person name="Li L."/>
            <person name="Liang L."/>
            <person name="Zhang X."/>
            <person name="Wang T."/>
        </authorList>
    </citation>
    <scope>NUCLEOTIDE SEQUENCE [LARGE SCALE GENOMIC DNA]</scope>
    <source>
        <strain evidence="1 2">5JN-11</strain>
    </source>
</reference>
<gene>
    <name evidence="1" type="ORF">C5745_10465</name>
</gene>
<dbReference type="AlphaFoldDB" id="A0A2S9J396"/>